<evidence type="ECO:0000313" key="2">
    <source>
        <dbReference type="Proteomes" id="UP000187609"/>
    </source>
</evidence>
<dbReference type="AlphaFoldDB" id="A0A1J6HWR7"/>
<dbReference type="Gramene" id="OIS96763">
    <property type="protein sequence ID" value="OIS96763"/>
    <property type="gene ID" value="A4A49_30179"/>
</dbReference>
<accession>A0A1J6HWR7</accession>
<name>A0A1J6HWR7_NICAT</name>
<keyword evidence="2" id="KW-1185">Reference proteome</keyword>
<sequence>MLLIVLPNEILCVNSKATQSHLLLYHLSTPLIELECMLQLADVSEPPFLSFNLRRSHPLRSSPINERGVCFCNNCR</sequence>
<dbReference type="Proteomes" id="UP000187609">
    <property type="component" value="Unassembled WGS sequence"/>
</dbReference>
<dbReference type="EMBL" id="MJEQ01037193">
    <property type="protein sequence ID" value="OIS96763.1"/>
    <property type="molecule type" value="Genomic_DNA"/>
</dbReference>
<proteinExistence type="predicted"/>
<evidence type="ECO:0000313" key="1">
    <source>
        <dbReference type="EMBL" id="OIS96763.1"/>
    </source>
</evidence>
<comment type="caution">
    <text evidence="1">The sequence shown here is derived from an EMBL/GenBank/DDBJ whole genome shotgun (WGS) entry which is preliminary data.</text>
</comment>
<gene>
    <name evidence="1" type="ORF">A4A49_30179</name>
</gene>
<reference evidence="1" key="1">
    <citation type="submission" date="2016-11" db="EMBL/GenBank/DDBJ databases">
        <title>The genome of Nicotiana attenuata.</title>
        <authorList>
            <person name="Xu S."/>
            <person name="Brockmoeller T."/>
            <person name="Gaquerel E."/>
            <person name="Navarro A."/>
            <person name="Kuhl H."/>
            <person name="Gase K."/>
            <person name="Ling Z."/>
            <person name="Zhou W."/>
            <person name="Kreitzer C."/>
            <person name="Stanke M."/>
            <person name="Tang H."/>
            <person name="Lyons E."/>
            <person name="Pandey P."/>
            <person name="Pandey S.P."/>
            <person name="Timmermann B."/>
            <person name="Baldwin I.T."/>
        </authorList>
    </citation>
    <scope>NUCLEOTIDE SEQUENCE [LARGE SCALE GENOMIC DNA]</scope>
    <source>
        <strain evidence="1">UT</strain>
    </source>
</reference>
<organism evidence="1 2">
    <name type="scientific">Nicotiana attenuata</name>
    <name type="common">Coyote tobacco</name>
    <dbReference type="NCBI Taxonomy" id="49451"/>
    <lineage>
        <taxon>Eukaryota</taxon>
        <taxon>Viridiplantae</taxon>
        <taxon>Streptophyta</taxon>
        <taxon>Embryophyta</taxon>
        <taxon>Tracheophyta</taxon>
        <taxon>Spermatophyta</taxon>
        <taxon>Magnoliopsida</taxon>
        <taxon>eudicotyledons</taxon>
        <taxon>Gunneridae</taxon>
        <taxon>Pentapetalae</taxon>
        <taxon>asterids</taxon>
        <taxon>lamiids</taxon>
        <taxon>Solanales</taxon>
        <taxon>Solanaceae</taxon>
        <taxon>Nicotianoideae</taxon>
        <taxon>Nicotianeae</taxon>
        <taxon>Nicotiana</taxon>
    </lineage>
</organism>
<protein>
    <submittedName>
        <fullName evidence="1">Uncharacterized protein</fullName>
    </submittedName>
</protein>